<accession>A0A6J6FGZ6</accession>
<evidence type="ECO:0000313" key="10">
    <source>
        <dbReference type="EMBL" id="CAB4720223.1"/>
    </source>
</evidence>
<evidence type="ECO:0000256" key="1">
    <source>
        <dbReference type="ARBA" id="ARBA00001936"/>
    </source>
</evidence>
<evidence type="ECO:0000256" key="2">
    <source>
        <dbReference type="ARBA" id="ARBA00001946"/>
    </source>
</evidence>
<comment type="cofactor">
    <cofactor evidence="2">
        <name>Mg(2+)</name>
        <dbReference type="ChEBI" id="CHEBI:18420"/>
    </cofactor>
</comment>
<dbReference type="PANTHER" id="PTHR43275">
    <property type="entry name" value="D-MALATE DEHYDROGENASE [DECARBOXYLATING]"/>
    <property type="match status" value="1"/>
</dbReference>
<dbReference type="AlphaFoldDB" id="A0A6J6FGZ6"/>
<sequence length="346" mass="37117">MTKTINMAVIAGDGIGPEVIAEGLKVLKVVSAKHGLTFNNTEYDLGAAHWHKTGETLTDETMAKIRKADVILLGAVGDPSVPSGILERGLLLKMRFGFDHYVNLRPGKLWPGTKSPLAGDPKIDFVVVREGTEGPYSGAGGFLFKGTPHEVATEESLNTRHGVERVVRDAFVRAQARPRKKLAVVHKSNVMVHAGELYTRVMHEVGKEFPEVATEYLHADAVAMFMVTNPERFDVIVTDNLFGDILTDIAAAICGGIGLAASGNINPDRTFPSMFEPVHGSAPDIAGKQLADPTATIMSIVLMLEHLGFSDAAKDVEKAVEQDLLTRGTTKRSTAEVGTAIAALVK</sequence>
<comment type="cofactor">
    <cofactor evidence="1">
        <name>Mn(2+)</name>
        <dbReference type="ChEBI" id="CHEBI:29035"/>
    </cofactor>
</comment>
<evidence type="ECO:0000256" key="4">
    <source>
        <dbReference type="ARBA" id="ARBA00023002"/>
    </source>
</evidence>
<evidence type="ECO:0000313" key="9">
    <source>
        <dbReference type="EMBL" id="CAB4583678.1"/>
    </source>
</evidence>
<dbReference type="EMBL" id="CAFBPI010000008">
    <property type="protein sequence ID" value="CAB5006492.1"/>
    <property type="molecule type" value="Genomic_DNA"/>
</dbReference>
<dbReference type="SUPFAM" id="SSF53659">
    <property type="entry name" value="Isocitrate/Isopropylmalate dehydrogenase-like"/>
    <property type="match status" value="1"/>
</dbReference>
<evidence type="ECO:0000256" key="3">
    <source>
        <dbReference type="ARBA" id="ARBA00022723"/>
    </source>
</evidence>
<name>A0A6J6FGZ6_9ZZZZ</name>
<proteinExistence type="predicted"/>
<evidence type="ECO:0000259" key="7">
    <source>
        <dbReference type="SMART" id="SM01329"/>
    </source>
</evidence>
<dbReference type="EMBL" id="CAEZYL010000019">
    <property type="protein sequence ID" value="CAB4720223.1"/>
    <property type="molecule type" value="Genomic_DNA"/>
</dbReference>
<dbReference type="Gene3D" id="3.40.718.10">
    <property type="entry name" value="Isopropylmalate Dehydrogenase"/>
    <property type="match status" value="1"/>
</dbReference>
<protein>
    <submittedName>
        <fullName evidence="9">Unannotated protein</fullName>
    </submittedName>
</protein>
<keyword evidence="4" id="KW-0560">Oxidoreductase</keyword>
<gene>
    <name evidence="8" type="ORF">UFOPK1380_00829</name>
    <name evidence="9" type="ORF">UFOPK1778_00173</name>
    <name evidence="10" type="ORF">UFOPK2689_00487</name>
    <name evidence="11" type="ORF">UFOPK4095_00224</name>
</gene>
<dbReference type="PANTHER" id="PTHR43275:SF1">
    <property type="entry name" value="D-MALATE DEHYDROGENASE [DECARBOXYLATING]"/>
    <property type="match status" value="1"/>
</dbReference>
<evidence type="ECO:0000256" key="5">
    <source>
        <dbReference type="ARBA" id="ARBA00023027"/>
    </source>
</evidence>
<reference evidence="9" key="1">
    <citation type="submission" date="2020-05" db="EMBL/GenBank/DDBJ databases">
        <authorList>
            <person name="Chiriac C."/>
            <person name="Salcher M."/>
            <person name="Ghai R."/>
            <person name="Kavagutti S V."/>
        </authorList>
    </citation>
    <scope>NUCLEOTIDE SEQUENCE</scope>
</reference>
<dbReference type="InterPro" id="IPR050501">
    <property type="entry name" value="ICDH/IPMDH"/>
</dbReference>
<evidence type="ECO:0000256" key="6">
    <source>
        <dbReference type="ARBA" id="ARBA00023211"/>
    </source>
</evidence>
<evidence type="ECO:0000313" key="11">
    <source>
        <dbReference type="EMBL" id="CAB5006492.1"/>
    </source>
</evidence>
<dbReference type="SMART" id="SM01329">
    <property type="entry name" value="Iso_dh"/>
    <property type="match status" value="1"/>
</dbReference>
<keyword evidence="6" id="KW-0464">Manganese</keyword>
<dbReference type="NCBIfam" id="NF002898">
    <property type="entry name" value="PRK03437.1"/>
    <property type="match status" value="1"/>
</dbReference>
<keyword evidence="5" id="KW-0520">NAD</keyword>
<dbReference type="GO" id="GO:0000287">
    <property type="term" value="F:magnesium ion binding"/>
    <property type="evidence" value="ECO:0007669"/>
    <property type="project" value="InterPro"/>
</dbReference>
<dbReference type="PROSITE" id="PS00470">
    <property type="entry name" value="IDH_IMDH"/>
    <property type="match status" value="1"/>
</dbReference>
<evidence type="ECO:0000313" key="8">
    <source>
        <dbReference type="EMBL" id="CAB4537132.1"/>
    </source>
</evidence>
<feature type="domain" description="Isopropylmalate dehydrogenase-like" evidence="7">
    <location>
        <begin position="4"/>
        <end position="341"/>
    </location>
</feature>
<dbReference type="GO" id="GO:0016616">
    <property type="term" value="F:oxidoreductase activity, acting on the CH-OH group of donors, NAD or NADP as acceptor"/>
    <property type="evidence" value="ECO:0007669"/>
    <property type="project" value="InterPro"/>
</dbReference>
<dbReference type="EMBL" id="CAEZSC010000048">
    <property type="protein sequence ID" value="CAB4537132.1"/>
    <property type="molecule type" value="Genomic_DNA"/>
</dbReference>
<dbReference type="Pfam" id="PF00180">
    <property type="entry name" value="Iso_dh"/>
    <property type="match status" value="1"/>
</dbReference>
<dbReference type="InterPro" id="IPR024084">
    <property type="entry name" value="IsoPropMal-DH-like_dom"/>
</dbReference>
<dbReference type="GO" id="GO:0051287">
    <property type="term" value="F:NAD binding"/>
    <property type="evidence" value="ECO:0007669"/>
    <property type="project" value="InterPro"/>
</dbReference>
<organism evidence="9">
    <name type="scientific">freshwater metagenome</name>
    <dbReference type="NCBI Taxonomy" id="449393"/>
    <lineage>
        <taxon>unclassified sequences</taxon>
        <taxon>metagenomes</taxon>
        <taxon>ecological metagenomes</taxon>
    </lineage>
</organism>
<keyword evidence="3" id="KW-0479">Metal-binding</keyword>
<dbReference type="EMBL" id="CAEZUD010000004">
    <property type="protein sequence ID" value="CAB4583678.1"/>
    <property type="molecule type" value="Genomic_DNA"/>
</dbReference>
<dbReference type="InterPro" id="IPR019818">
    <property type="entry name" value="IsoCit/isopropylmalate_DH_CS"/>
</dbReference>